<accession>A0A423CZK0</accession>
<reference evidence="1 2" key="1">
    <citation type="submission" date="2016-10" db="EMBL/GenBank/DDBJ databases">
        <title>Comparative genome analysis of multiple Pseudomonas spp. focuses on biocontrol and plant growth promoting traits.</title>
        <authorList>
            <person name="Tao X.-Y."/>
            <person name="Taylor C.G."/>
        </authorList>
    </citation>
    <scope>NUCLEOTIDE SEQUENCE [LARGE SCALE GENOMIC DNA]</scope>
    <source>
        <strain evidence="1 2">15D11</strain>
    </source>
</reference>
<evidence type="ECO:0000313" key="2">
    <source>
        <dbReference type="Proteomes" id="UP000285286"/>
    </source>
</evidence>
<keyword evidence="2" id="KW-1185">Reference proteome</keyword>
<protein>
    <submittedName>
        <fullName evidence="1">Uncharacterized protein</fullName>
    </submittedName>
</protein>
<evidence type="ECO:0000313" key="1">
    <source>
        <dbReference type="EMBL" id="ROL64628.1"/>
    </source>
</evidence>
<comment type="caution">
    <text evidence="1">The sequence shown here is derived from an EMBL/GenBank/DDBJ whole genome shotgun (WGS) entry which is preliminary data.</text>
</comment>
<gene>
    <name evidence="1" type="ORF">BHU25_22365</name>
</gene>
<name>A0A423CZK0_9PSED</name>
<sequence length="83" mass="9305">MLGQFNYLTGDNLAQALLLINEVFQQWRTQSPQQTLIAVASTDESGAAVKFYLSRTEQSWLAGDIEGFIQPVLVTDSRQLPFQ</sequence>
<organism evidence="1 2">
    <name type="scientific">Pseudomonas vranovensis</name>
    <dbReference type="NCBI Taxonomy" id="321661"/>
    <lineage>
        <taxon>Bacteria</taxon>
        <taxon>Pseudomonadati</taxon>
        <taxon>Pseudomonadota</taxon>
        <taxon>Gammaproteobacteria</taxon>
        <taxon>Pseudomonadales</taxon>
        <taxon>Pseudomonadaceae</taxon>
        <taxon>Pseudomonas</taxon>
    </lineage>
</organism>
<dbReference type="AlphaFoldDB" id="A0A423CZK0"/>
<dbReference type="RefSeq" id="WP_123567489.1">
    <property type="nucleotide sequence ID" value="NZ_MOAM01000035.1"/>
</dbReference>
<dbReference type="Proteomes" id="UP000285286">
    <property type="component" value="Unassembled WGS sequence"/>
</dbReference>
<proteinExistence type="predicted"/>
<dbReference type="EMBL" id="MOAM01000035">
    <property type="protein sequence ID" value="ROL64628.1"/>
    <property type="molecule type" value="Genomic_DNA"/>
</dbReference>